<protein>
    <submittedName>
        <fullName evidence="1">Uncharacterized protein</fullName>
    </submittedName>
</protein>
<comment type="caution">
    <text evidence="1">The sequence shown here is derived from an EMBL/GenBank/DDBJ whole genome shotgun (WGS) entry which is preliminary data.</text>
</comment>
<evidence type="ECO:0000313" key="2">
    <source>
        <dbReference type="Proteomes" id="UP000775213"/>
    </source>
</evidence>
<reference evidence="1 2" key="1">
    <citation type="journal article" date="2021" name="Hortic Res">
        <title>Chromosome-scale assembly of the Dendrobium chrysotoxum genome enhances the understanding of orchid evolution.</title>
        <authorList>
            <person name="Zhang Y."/>
            <person name="Zhang G.Q."/>
            <person name="Zhang D."/>
            <person name="Liu X.D."/>
            <person name="Xu X.Y."/>
            <person name="Sun W.H."/>
            <person name="Yu X."/>
            <person name="Zhu X."/>
            <person name="Wang Z.W."/>
            <person name="Zhao X."/>
            <person name="Zhong W.Y."/>
            <person name="Chen H."/>
            <person name="Yin W.L."/>
            <person name="Huang T."/>
            <person name="Niu S.C."/>
            <person name="Liu Z.J."/>
        </authorList>
    </citation>
    <scope>NUCLEOTIDE SEQUENCE [LARGE SCALE GENOMIC DNA]</scope>
    <source>
        <strain evidence="1">Lindl</strain>
    </source>
</reference>
<sequence>MGKCACPSVLCIDNFKELGQNDIFPILRLSYMFLPKHLQNCFAFCCILNVDCIGFHSPISRNDLLNYLKHREAYAYYTDVNNLINLRYLELPEKYISLIRGIGRLKFLQELNMFDLKSEMGYRIDELEYLNELCKLGNNCLENAKDAEEAYSVKSCVERQNFTNSRSVDLIENMLDNLQPPECLWNMSIKSTIWMNNCQSDLQSRENRIVRLFAVENSSTF</sequence>
<name>A0AAV7G6E9_DENCH</name>
<dbReference type="EMBL" id="JAGFBR010000017">
    <property type="protein sequence ID" value="KAH0451264.1"/>
    <property type="molecule type" value="Genomic_DNA"/>
</dbReference>
<keyword evidence="2" id="KW-1185">Reference proteome</keyword>
<dbReference type="AlphaFoldDB" id="A0AAV7G6E9"/>
<accession>A0AAV7G6E9</accession>
<evidence type="ECO:0000313" key="1">
    <source>
        <dbReference type="EMBL" id="KAH0451264.1"/>
    </source>
</evidence>
<proteinExistence type="predicted"/>
<gene>
    <name evidence="1" type="ORF">IEQ34_018563</name>
</gene>
<organism evidence="1 2">
    <name type="scientific">Dendrobium chrysotoxum</name>
    <name type="common">Orchid</name>
    <dbReference type="NCBI Taxonomy" id="161865"/>
    <lineage>
        <taxon>Eukaryota</taxon>
        <taxon>Viridiplantae</taxon>
        <taxon>Streptophyta</taxon>
        <taxon>Embryophyta</taxon>
        <taxon>Tracheophyta</taxon>
        <taxon>Spermatophyta</taxon>
        <taxon>Magnoliopsida</taxon>
        <taxon>Liliopsida</taxon>
        <taxon>Asparagales</taxon>
        <taxon>Orchidaceae</taxon>
        <taxon>Epidendroideae</taxon>
        <taxon>Malaxideae</taxon>
        <taxon>Dendrobiinae</taxon>
        <taxon>Dendrobium</taxon>
    </lineage>
</organism>
<dbReference type="Proteomes" id="UP000775213">
    <property type="component" value="Unassembled WGS sequence"/>
</dbReference>